<organism evidence="9 10">
    <name type="scientific">Pisolithus microcarpus 441</name>
    <dbReference type="NCBI Taxonomy" id="765257"/>
    <lineage>
        <taxon>Eukaryota</taxon>
        <taxon>Fungi</taxon>
        <taxon>Dikarya</taxon>
        <taxon>Basidiomycota</taxon>
        <taxon>Agaricomycotina</taxon>
        <taxon>Agaricomycetes</taxon>
        <taxon>Agaricomycetidae</taxon>
        <taxon>Boletales</taxon>
        <taxon>Sclerodermatineae</taxon>
        <taxon>Pisolithaceae</taxon>
        <taxon>Pisolithus</taxon>
    </lineage>
</organism>
<dbReference type="PANTHER" id="PTHR21311">
    <property type="entry name" value="CONSERVED OLIGOMERIC GOLGI COMPLEX COMPONENT 8"/>
    <property type="match status" value="1"/>
</dbReference>
<reference evidence="10" key="2">
    <citation type="submission" date="2015-01" db="EMBL/GenBank/DDBJ databases">
        <title>Evolutionary Origins and Diversification of the Mycorrhizal Mutualists.</title>
        <authorList>
            <consortium name="DOE Joint Genome Institute"/>
            <consortium name="Mycorrhizal Genomics Consortium"/>
            <person name="Kohler A."/>
            <person name="Kuo A."/>
            <person name="Nagy L.G."/>
            <person name="Floudas D."/>
            <person name="Copeland A."/>
            <person name="Barry K.W."/>
            <person name="Cichocki N."/>
            <person name="Veneault-Fourrey C."/>
            <person name="LaButti K."/>
            <person name="Lindquist E.A."/>
            <person name="Lipzen A."/>
            <person name="Lundell T."/>
            <person name="Morin E."/>
            <person name="Murat C."/>
            <person name="Riley R."/>
            <person name="Ohm R."/>
            <person name="Sun H."/>
            <person name="Tunlid A."/>
            <person name="Henrissat B."/>
            <person name="Grigoriev I.V."/>
            <person name="Hibbett D.S."/>
            <person name="Martin F."/>
        </authorList>
    </citation>
    <scope>NUCLEOTIDE SEQUENCE [LARGE SCALE GENOMIC DNA]</scope>
    <source>
        <strain evidence="10">441</strain>
    </source>
</reference>
<evidence type="ECO:0000256" key="4">
    <source>
        <dbReference type="ARBA" id="ARBA00022448"/>
    </source>
</evidence>
<dbReference type="Pfam" id="PF04124">
    <property type="entry name" value="Dor1"/>
    <property type="match status" value="1"/>
</dbReference>
<evidence type="ECO:0000313" key="9">
    <source>
        <dbReference type="EMBL" id="KIK14384.1"/>
    </source>
</evidence>
<evidence type="ECO:0000256" key="7">
    <source>
        <dbReference type="ARBA" id="ARBA00023136"/>
    </source>
</evidence>
<dbReference type="GO" id="GO:0006891">
    <property type="term" value="P:intra-Golgi vesicle-mediated transport"/>
    <property type="evidence" value="ECO:0007669"/>
    <property type="project" value="TreeGrafter"/>
</dbReference>
<keyword evidence="10" id="KW-1185">Reference proteome</keyword>
<protein>
    <recommendedName>
        <fullName evidence="3">Conserved oligomeric Golgi complex subunit 8</fullName>
    </recommendedName>
    <alternativeName>
        <fullName evidence="8">Component of oligomeric Golgi complex 8</fullName>
    </alternativeName>
</protein>
<dbReference type="Proteomes" id="UP000054018">
    <property type="component" value="Unassembled WGS sequence"/>
</dbReference>
<dbReference type="PANTHER" id="PTHR21311:SF0">
    <property type="entry name" value="CONSERVED OLIGOMERIC GOLGI COMPLEX SUBUNIT 8"/>
    <property type="match status" value="1"/>
</dbReference>
<dbReference type="InterPro" id="IPR007255">
    <property type="entry name" value="COG8"/>
</dbReference>
<comment type="similarity">
    <text evidence="2">Belongs to the COG8 family.</text>
</comment>
<proteinExistence type="inferred from homology"/>
<dbReference type="OrthoDB" id="1661054at2759"/>
<dbReference type="GO" id="GO:0017119">
    <property type="term" value="C:Golgi transport complex"/>
    <property type="evidence" value="ECO:0007669"/>
    <property type="project" value="InterPro"/>
</dbReference>
<evidence type="ECO:0000256" key="3">
    <source>
        <dbReference type="ARBA" id="ARBA00020983"/>
    </source>
</evidence>
<name>A0A0C9YKL3_9AGAM</name>
<reference evidence="9 10" key="1">
    <citation type="submission" date="2014-04" db="EMBL/GenBank/DDBJ databases">
        <authorList>
            <consortium name="DOE Joint Genome Institute"/>
            <person name="Kuo A."/>
            <person name="Kohler A."/>
            <person name="Costa M.D."/>
            <person name="Nagy L.G."/>
            <person name="Floudas D."/>
            <person name="Copeland A."/>
            <person name="Barry K.W."/>
            <person name="Cichocki N."/>
            <person name="Veneault-Fourrey C."/>
            <person name="LaButti K."/>
            <person name="Lindquist E.A."/>
            <person name="Lipzen A."/>
            <person name="Lundell T."/>
            <person name="Morin E."/>
            <person name="Murat C."/>
            <person name="Sun H."/>
            <person name="Tunlid A."/>
            <person name="Henrissat B."/>
            <person name="Grigoriev I.V."/>
            <person name="Hibbett D.S."/>
            <person name="Martin F."/>
            <person name="Nordberg H.P."/>
            <person name="Cantor M.N."/>
            <person name="Hua S.X."/>
        </authorList>
    </citation>
    <scope>NUCLEOTIDE SEQUENCE [LARGE SCALE GENOMIC DNA]</scope>
    <source>
        <strain evidence="9 10">441</strain>
    </source>
</reference>
<dbReference type="STRING" id="765257.A0A0C9YKL3"/>
<keyword evidence="6" id="KW-0333">Golgi apparatus</keyword>
<accession>A0A0C9YKL3</accession>
<evidence type="ECO:0000256" key="1">
    <source>
        <dbReference type="ARBA" id="ARBA00004395"/>
    </source>
</evidence>
<keyword evidence="7" id="KW-0472">Membrane</keyword>
<evidence type="ECO:0000256" key="6">
    <source>
        <dbReference type="ARBA" id="ARBA00023034"/>
    </source>
</evidence>
<dbReference type="SUPFAM" id="SSF74788">
    <property type="entry name" value="Cullin repeat-like"/>
    <property type="match status" value="1"/>
</dbReference>
<dbReference type="AlphaFoldDB" id="A0A0C9YKL3"/>
<evidence type="ECO:0000256" key="2">
    <source>
        <dbReference type="ARBA" id="ARBA00006419"/>
    </source>
</evidence>
<keyword evidence="5" id="KW-0653">Protein transport</keyword>
<dbReference type="EMBL" id="KN833941">
    <property type="protein sequence ID" value="KIK14384.1"/>
    <property type="molecule type" value="Genomic_DNA"/>
</dbReference>
<keyword evidence="4" id="KW-0813">Transport</keyword>
<evidence type="ECO:0000313" key="10">
    <source>
        <dbReference type="Proteomes" id="UP000054018"/>
    </source>
</evidence>
<dbReference type="InterPro" id="IPR016159">
    <property type="entry name" value="Cullin_repeat-like_dom_sf"/>
</dbReference>
<sequence length="567" mass="61964">MTGTDGELSALQDLLSQSQSALQAPENVAYLTQLSSLPLSDLLATPAALTTQSHTITSSLTALTHTSYPTFLSLHKSSTALHDSLSSLDSSLNTLLDTALPALDDAARVFREKSGPSVIEERQKTRVVLEQQDKLRDLLDIPILIDTCVRNGLYSEALTLAAHATNVLVALCTLHSKEEEYMSSSLQLTRSLQGEMASSLHSMQLLLLNTLFESSKKLPALWKAVQFLRRMQAMSEDELALTFASARIECLRNRENQLDRQADDVSRFLKRYIDAWREGAYDIITQYTTIFLERSHAGGPLASTSAAQPNPVIKQTLLPTLLSLLLPPLRTHLGRAYPHLAPLSTQLAYCSSAMARVGMDFRALLSRLITQAVVDGFTRDLRMGPDREWNVTLSKYASSKNKSAAPSTWLVSAVQPLPSLSTLVAQSSAPAHVPPELLTSFPPLAISLNAYLRALNKLRLLAPFDAVNGVISALESSLSKTGQELFTYAMECGASDKELDILRAVGAAYARVMVPFLRRAVVEGVFGVPNTSQADGDKMIHTMSGSREDNALEIVLQKWENWLGDGT</sequence>
<evidence type="ECO:0000256" key="8">
    <source>
        <dbReference type="ARBA" id="ARBA00031347"/>
    </source>
</evidence>
<dbReference type="GO" id="GO:0015031">
    <property type="term" value="P:protein transport"/>
    <property type="evidence" value="ECO:0007669"/>
    <property type="project" value="UniProtKB-KW"/>
</dbReference>
<evidence type="ECO:0000256" key="5">
    <source>
        <dbReference type="ARBA" id="ARBA00022927"/>
    </source>
</evidence>
<gene>
    <name evidence="9" type="ORF">PISMIDRAFT_642495</name>
</gene>
<dbReference type="HOGENOM" id="CLU_017968_2_0_1"/>
<dbReference type="GO" id="GO:0000139">
    <property type="term" value="C:Golgi membrane"/>
    <property type="evidence" value="ECO:0007669"/>
    <property type="project" value="UniProtKB-SubCell"/>
</dbReference>
<comment type="subcellular location">
    <subcellularLocation>
        <location evidence="1">Golgi apparatus membrane</location>
        <topology evidence="1">Peripheral membrane protein</topology>
    </subcellularLocation>
</comment>